<reference evidence="2 3" key="1">
    <citation type="journal article" date="2016" name="Nat. Commun.">
        <title>Thousands of microbial genomes shed light on interconnected biogeochemical processes in an aquifer system.</title>
        <authorList>
            <person name="Anantharaman K."/>
            <person name="Brown C.T."/>
            <person name="Hug L.A."/>
            <person name="Sharon I."/>
            <person name="Castelle C.J."/>
            <person name="Probst A.J."/>
            <person name="Thomas B.C."/>
            <person name="Singh A."/>
            <person name="Wilkins M.J."/>
            <person name="Karaoz U."/>
            <person name="Brodie E.L."/>
            <person name="Williams K.H."/>
            <person name="Hubbard S.S."/>
            <person name="Banfield J.F."/>
        </authorList>
    </citation>
    <scope>NUCLEOTIDE SEQUENCE [LARGE SCALE GENOMIC DNA]</scope>
</reference>
<dbReference type="Proteomes" id="UP000177943">
    <property type="component" value="Unassembled WGS sequence"/>
</dbReference>
<name>A0A1G2MQM4_9BACT</name>
<dbReference type="Pfam" id="PF05050">
    <property type="entry name" value="Methyltransf_21"/>
    <property type="match status" value="1"/>
</dbReference>
<dbReference type="EMBL" id="MHRP01000036">
    <property type="protein sequence ID" value="OHA26163.1"/>
    <property type="molecule type" value="Genomic_DNA"/>
</dbReference>
<dbReference type="InterPro" id="IPR052514">
    <property type="entry name" value="SAM-dependent_MTase"/>
</dbReference>
<dbReference type="InterPro" id="IPR006342">
    <property type="entry name" value="FkbM_mtfrase"/>
</dbReference>
<dbReference type="SUPFAM" id="SSF53335">
    <property type="entry name" value="S-adenosyl-L-methionine-dependent methyltransferases"/>
    <property type="match status" value="1"/>
</dbReference>
<sequence>MKSKKSFNYLVKNMHIRKKNLQYQRCREHGLSAFDSVLVALRNTRTVTGSFDSGGKSIITNWRDARGLKDHEPKTAKWIQGKKGVFYDIGAHIGKFSFAAELAGMQVYAFEPHFENFRTICHNVILNKSKVAPFQIAVLGKTGVEAFPLSSYSSGSANHGNKERGMILMPVISFSLNDLRSILKLPPPTYLKIDVDGAEAQILEGSSLDSVKEILVEVGSDESKDRVHQILSTSFKLVDTDDLIGVRERGHEYPRNEFWARK</sequence>
<proteinExistence type="predicted"/>
<evidence type="ECO:0000259" key="1">
    <source>
        <dbReference type="Pfam" id="PF05050"/>
    </source>
</evidence>
<dbReference type="InterPro" id="IPR029063">
    <property type="entry name" value="SAM-dependent_MTases_sf"/>
</dbReference>
<dbReference type="NCBIfam" id="TIGR01444">
    <property type="entry name" value="fkbM_fam"/>
    <property type="match status" value="1"/>
</dbReference>
<dbReference type="PANTHER" id="PTHR34203:SF15">
    <property type="entry name" value="SLL1173 PROTEIN"/>
    <property type="match status" value="1"/>
</dbReference>
<dbReference type="AlphaFoldDB" id="A0A1G2MQM4"/>
<protein>
    <recommendedName>
        <fullName evidence="1">Methyltransferase FkbM domain-containing protein</fullName>
    </recommendedName>
</protein>
<dbReference type="Gene3D" id="3.40.50.150">
    <property type="entry name" value="Vaccinia Virus protein VP39"/>
    <property type="match status" value="1"/>
</dbReference>
<comment type="caution">
    <text evidence="2">The sequence shown here is derived from an EMBL/GenBank/DDBJ whole genome shotgun (WGS) entry which is preliminary data.</text>
</comment>
<evidence type="ECO:0000313" key="2">
    <source>
        <dbReference type="EMBL" id="OHA26163.1"/>
    </source>
</evidence>
<organism evidence="2 3">
    <name type="scientific">Candidatus Taylorbacteria bacterium RIFCSPHIGHO2_02_FULL_45_35</name>
    <dbReference type="NCBI Taxonomy" id="1802311"/>
    <lineage>
        <taxon>Bacteria</taxon>
        <taxon>Candidatus Tayloriibacteriota</taxon>
    </lineage>
</organism>
<evidence type="ECO:0000313" key="3">
    <source>
        <dbReference type="Proteomes" id="UP000177943"/>
    </source>
</evidence>
<accession>A0A1G2MQM4</accession>
<dbReference type="PANTHER" id="PTHR34203">
    <property type="entry name" value="METHYLTRANSFERASE, FKBM FAMILY PROTEIN"/>
    <property type="match status" value="1"/>
</dbReference>
<feature type="domain" description="Methyltransferase FkbM" evidence="1">
    <location>
        <begin position="88"/>
        <end position="226"/>
    </location>
</feature>
<gene>
    <name evidence="2" type="ORF">A3D56_00480</name>
</gene>